<dbReference type="RefSeq" id="WP_011655719.1">
    <property type="nucleotide sequence ID" value="NC_008390.1"/>
</dbReference>
<dbReference type="SUPFAM" id="SSF160904">
    <property type="entry name" value="Jann2411-like"/>
    <property type="match status" value="1"/>
</dbReference>
<dbReference type="KEGG" id="bam:Bamb_0212"/>
<dbReference type="Proteomes" id="UP000000662">
    <property type="component" value="Chromosome 1"/>
</dbReference>
<evidence type="ECO:0000259" key="1">
    <source>
        <dbReference type="Pfam" id="PF11706"/>
    </source>
</evidence>
<dbReference type="PANTHER" id="PTHR35525:SF3">
    <property type="entry name" value="BLL6575 PROTEIN"/>
    <property type="match status" value="1"/>
</dbReference>
<keyword evidence="3" id="KW-1185">Reference proteome</keyword>
<evidence type="ECO:0000313" key="3">
    <source>
        <dbReference type="Proteomes" id="UP000000662"/>
    </source>
</evidence>
<sequence>MSKTSPVMEAHTFVARDFIGGHAVLDFVNTVTGRDDTPRDWLPDYDAYLAWLASATLLPALDLKRLAARAAEAPAAADRALRDAKGLREALFGIFDALAHRASPAAADLATLEHAWRRAVSRQRLVATAGRVAFGYAPDTRVDADLHLPAELIALDAVKLLDAIPDGRLRMCAGPNCAWLFIDGSKTGRRKWCDMATCGNVAKARRHYHATRHGLAGAAHDRDAAE</sequence>
<feature type="domain" description="Zinc finger CGNR" evidence="1">
    <location>
        <begin position="168"/>
        <end position="209"/>
    </location>
</feature>
<dbReference type="InterPro" id="IPR021005">
    <property type="entry name" value="Znf_CGNR"/>
</dbReference>
<dbReference type="PANTHER" id="PTHR35525">
    <property type="entry name" value="BLL6575 PROTEIN"/>
    <property type="match status" value="1"/>
</dbReference>
<gene>
    <name evidence="2" type="ordered locus">Bamb_0212</name>
</gene>
<dbReference type="EMBL" id="CP000440">
    <property type="protein sequence ID" value="ABI85772.1"/>
    <property type="molecule type" value="Genomic_DNA"/>
</dbReference>
<dbReference type="Pfam" id="PF11706">
    <property type="entry name" value="zf-CGNR"/>
    <property type="match status" value="1"/>
</dbReference>
<dbReference type="GeneID" id="93084381"/>
<accession>Q0BJA1</accession>
<protein>
    <recommendedName>
        <fullName evidence="1">Zinc finger CGNR domain-containing protein</fullName>
    </recommendedName>
</protein>
<reference evidence="2" key="1">
    <citation type="submission" date="2009-01" db="EMBL/GenBank/DDBJ databases">
        <title>Complete sequence of Chromosome 1 of Burkholderia cepacia AMMD.</title>
        <authorList>
            <consortium name="US DOE Joint Genome Institute"/>
            <person name="Copeland A."/>
            <person name="Lucas S."/>
            <person name="Lapidus A."/>
            <person name="Barry K."/>
            <person name="Detter J.C."/>
            <person name="Glavina del Rio T."/>
            <person name="Hammon N."/>
            <person name="Israni S."/>
            <person name="Pitluck S."/>
            <person name="Bruce D."/>
            <person name="Chain P."/>
            <person name="Malfatti S."/>
            <person name="Shin M."/>
            <person name="Vergez L."/>
            <person name="Schmutz J."/>
            <person name="Larimer F."/>
            <person name="Land M."/>
            <person name="Hauser L."/>
            <person name="Kyrpides N."/>
            <person name="Kim E."/>
            <person name="Parke J."/>
            <person name="Coenye T."/>
            <person name="Konstantinidis K."/>
            <person name="Ramette A."/>
            <person name="Tiedje J."/>
            <person name="Richardson P."/>
        </authorList>
    </citation>
    <scope>NUCLEOTIDE SEQUENCE [LARGE SCALE GENOMIC DNA]</scope>
    <source>
        <strain evidence="2">AMMD</strain>
    </source>
</reference>
<name>Q0BJA1_BURCM</name>
<dbReference type="InterPro" id="IPR023286">
    <property type="entry name" value="ABATE_dom_sf"/>
</dbReference>
<proteinExistence type="predicted"/>
<dbReference type="InterPro" id="IPR010852">
    <property type="entry name" value="ABATE"/>
</dbReference>
<dbReference type="AlphaFoldDB" id="Q0BJA1"/>
<organism evidence="2 3">
    <name type="scientific">Burkholderia ambifaria (strain ATCC BAA-244 / DSM 16087 / CCUG 44356 / LMG 19182 / AMMD)</name>
    <name type="common">Burkholderia cepacia (strain AMMD)</name>
    <dbReference type="NCBI Taxonomy" id="339670"/>
    <lineage>
        <taxon>Bacteria</taxon>
        <taxon>Pseudomonadati</taxon>
        <taxon>Pseudomonadota</taxon>
        <taxon>Betaproteobacteria</taxon>
        <taxon>Burkholderiales</taxon>
        <taxon>Burkholderiaceae</taxon>
        <taxon>Burkholderia</taxon>
        <taxon>Burkholderia cepacia complex</taxon>
    </lineage>
</organism>
<evidence type="ECO:0000313" key="2">
    <source>
        <dbReference type="EMBL" id="ABI85772.1"/>
    </source>
</evidence>
<dbReference type="eggNOG" id="COG5516">
    <property type="taxonomic scope" value="Bacteria"/>
</dbReference>
<dbReference type="Gene3D" id="1.10.3300.10">
    <property type="entry name" value="Jann2411-like domain"/>
    <property type="match status" value="1"/>
</dbReference>
<dbReference type="Pfam" id="PF07336">
    <property type="entry name" value="ABATE"/>
    <property type="match status" value="1"/>
</dbReference>